<evidence type="ECO:0000313" key="2">
    <source>
        <dbReference type="Proteomes" id="UP000287394"/>
    </source>
</evidence>
<reference evidence="1 2" key="1">
    <citation type="journal article" date="2019" name="Int. J. Syst. Evol. Microbiol.">
        <title>Capsulimonas corticalis gen. nov., sp. nov., an aerobic capsulated bacterium, of a novel bacterial order, Capsulimonadales ord. nov., of the class Armatimonadia of the phylum Armatimonadetes.</title>
        <authorList>
            <person name="Li J."/>
            <person name="Kudo C."/>
            <person name="Tonouchi A."/>
        </authorList>
    </citation>
    <scope>NUCLEOTIDE SEQUENCE [LARGE SCALE GENOMIC DNA]</scope>
    <source>
        <strain evidence="1 2">AX-7</strain>
    </source>
</reference>
<name>A0A402CNQ1_9BACT</name>
<keyword evidence="2" id="KW-1185">Reference proteome</keyword>
<evidence type="ECO:0000313" key="1">
    <source>
        <dbReference type="EMBL" id="BDI33267.1"/>
    </source>
</evidence>
<dbReference type="Proteomes" id="UP000287394">
    <property type="component" value="Chromosome"/>
</dbReference>
<dbReference type="KEGG" id="ccot:CCAX7_53180"/>
<accession>A0A402CNQ1</accession>
<organism evidence="1 2">
    <name type="scientific">Capsulimonas corticalis</name>
    <dbReference type="NCBI Taxonomy" id="2219043"/>
    <lineage>
        <taxon>Bacteria</taxon>
        <taxon>Bacillati</taxon>
        <taxon>Armatimonadota</taxon>
        <taxon>Armatimonadia</taxon>
        <taxon>Capsulimonadales</taxon>
        <taxon>Capsulimonadaceae</taxon>
        <taxon>Capsulimonas</taxon>
    </lineage>
</organism>
<dbReference type="RefSeq" id="WP_119319071.1">
    <property type="nucleotide sequence ID" value="NZ_AP025739.1"/>
</dbReference>
<gene>
    <name evidence="1" type="ORF">CCAX7_53180</name>
</gene>
<sequence>MQFRRTHFHSALIAVSVAVLAPVAHADQKIVATTTVDGPQLRVMMTQMSPDQRAAMSKYGMGGPINSTAYVSGKKIRTDTNGSSVLLDSVAKTLTTLSRESHTYTTRPYDPAKAQAASAGTSATITPAGDSKKLLGHVARHYKLTITTTSGPMAGTPIHGEVWAAPDLPQPPSLPMPGPAGVLQSQLKKIKGFPLLTVIAIPNSPTGPITVKTVINSVSSATLPASTFAIPAGYKKSAPGAGVGMPGMPGM</sequence>
<protein>
    <submittedName>
        <fullName evidence="1">Uncharacterized protein</fullName>
    </submittedName>
</protein>
<proteinExistence type="predicted"/>
<dbReference type="AlphaFoldDB" id="A0A402CNQ1"/>
<dbReference type="EMBL" id="AP025739">
    <property type="protein sequence ID" value="BDI33267.1"/>
    <property type="molecule type" value="Genomic_DNA"/>
</dbReference>